<protein>
    <submittedName>
        <fullName evidence="1">Uncharacterized protein</fullName>
    </submittedName>
</protein>
<name>A0A917RF70_9ACTN</name>
<dbReference type="EMBL" id="BMPQ01000031">
    <property type="protein sequence ID" value="GGL05231.1"/>
    <property type="molecule type" value="Genomic_DNA"/>
</dbReference>
<keyword evidence="2" id="KW-1185">Reference proteome</keyword>
<dbReference type="AlphaFoldDB" id="A0A917RF70"/>
<organism evidence="1 2">
    <name type="scientific">Streptomyces flaveus</name>
    <dbReference type="NCBI Taxonomy" id="66370"/>
    <lineage>
        <taxon>Bacteria</taxon>
        <taxon>Bacillati</taxon>
        <taxon>Actinomycetota</taxon>
        <taxon>Actinomycetes</taxon>
        <taxon>Kitasatosporales</taxon>
        <taxon>Streptomycetaceae</taxon>
        <taxon>Streptomyces</taxon>
        <taxon>Streptomyces aurantiacus group</taxon>
    </lineage>
</organism>
<comment type="caution">
    <text evidence="1">The sequence shown here is derived from an EMBL/GenBank/DDBJ whole genome shotgun (WGS) entry which is preliminary data.</text>
</comment>
<reference evidence="1" key="2">
    <citation type="submission" date="2020-09" db="EMBL/GenBank/DDBJ databases">
        <authorList>
            <person name="Sun Q."/>
            <person name="Ohkuma M."/>
        </authorList>
    </citation>
    <scope>NUCLEOTIDE SEQUENCE</scope>
    <source>
        <strain evidence="1">JCM 3035</strain>
    </source>
</reference>
<accession>A0A917RF70</accession>
<sequence>MQAAPRAPAGRSHAHRVRSTIVAATAARADERVHYPPHTVPHQPTPTLPQGPVDMAGTVRCTCFYRPQLPTDEPPLCLILSP</sequence>
<reference evidence="1" key="1">
    <citation type="journal article" date="2014" name="Int. J. Syst. Evol. Microbiol.">
        <title>Complete genome sequence of Corynebacterium casei LMG S-19264T (=DSM 44701T), isolated from a smear-ripened cheese.</title>
        <authorList>
            <consortium name="US DOE Joint Genome Institute (JGI-PGF)"/>
            <person name="Walter F."/>
            <person name="Albersmeier A."/>
            <person name="Kalinowski J."/>
            <person name="Ruckert C."/>
        </authorList>
    </citation>
    <scope>NUCLEOTIDE SEQUENCE</scope>
    <source>
        <strain evidence="1">JCM 3035</strain>
    </source>
</reference>
<evidence type="ECO:0000313" key="2">
    <source>
        <dbReference type="Proteomes" id="UP000637788"/>
    </source>
</evidence>
<gene>
    <name evidence="1" type="ORF">GCM10010094_77490</name>
</gene>
<evidence type="ECO:0000313" key="1">
    <source>
        <dbReference type="EMBL" id="GGL05231.1"/>
    </source>
</evidence>
<dbReference type="Proteomes" id="UP000637788">
    <property type="component" value="Unassembled WGS sequence"/>
</dbReference>
<proteinExistence type="predicted"/>